<proteinExistence type="predicted"/>
<dbReference type="AlphaFoldDB" id="A0A6J4R3G6"/>
<sequence length="54" mass="5543">MSAPLANLVVGFLGGCIAGALLRPFIADPQLACGEHAYYTGFNLVEGQSAYALA</sequence>
<reference evidence="1" key="1">
    <citation type="submission" date="2020-02" db="EMBL/GenBank/DDBJ databases">
        <authorList>
            <person name="Meier V. D."/>
        </authorList>
    </citation>
    <scope>NUCLEOTIDE SEQUENCE</scope>
    <source>
        <strain evidence="1">AVDCRST_MAG58</strain>
    </source>
</reference>
<gene>
    <name evidence="1" type="ORF">AVDCRST_MAG58-2607</name>
</gene>
<name>A0A6J4R3G6_9ACTN</name>
<accession>A0A6J4R3G6</accession>
<protein>
    <submittedName>
        <fullName evidence="1">Uncharacterized protein</fullName>
    </submittedName>
</protein>
<organism evidence="1">
    <name type="scientific">uncultured Rubrobacteraceae bacterium</name>
    <dbReference type="NCBI Taxonomy" id="349277"/>
    <lineage>
        <taxon>Bacteria</taxon>
        <taxon>Bacillati</taxon>
        <taxon>Actinomycetota</taxon>
        <taxon>Rubrobacteria</taxon>
        <taxon>Rubrobacterales</taxon>
        <taxon>Rubrobacteraceae</taxon>
        <taxon>environmental samples</taxon>
    </lineage>
</organism>
<dbReference type="EMBL" id="CADCVF010000055">
    <property type="protein sequence ID" value="CAA9461714.1"/>
    <property type="molecule type" value="Genomic_DNA"/>
</dbReference>
<evidence type="ECO:0000313" key="1">
    <source>
        <dbReference type="EMBL" id="CAA9461714.1"/>
    </source>
</evidence>